<evidence type="ECO:0000313" key="9">
    <source>
        <dbReference type="Proteomes" id="UP000504634"/>
    </source>
</evidence>
<dbReference type="RefSeq" id="XP_030368847.1">
    <property type="nucleotide sequence ID" value="XM_030512987.1"/>
</dbReference>
<keyword evidence="10" id="KW-0762">Sugar transport</keyword>
<dbReference type="InterPro" id="IPR020846">
    <property type="entry name" value="MFS_dom"/>
</dbReference>
<dbReference type="Gene3D" id="1.20.1250.20">
    <property type="entry name" value="MFS general substrate transporter like domains"/>
    <property type="match status" value="1"/>
</dbReference>
<feature type="transmembrane region" description="Helical" evidence="7">
    <location>
        <begin position="439"/>
        <end position="460"/>
    </location>
</feature>
<dbReference type="Proteomes" id="UP000504634">
    <property type="component" value="Unplaced"/>
</dbReference>
<evidence type="ECO:0000256" key="3">
    <source>
        <dbReference type="ARBA" id="ARBA00022989"/>
    </source>
</evidence>
<feature type="transmembrane region" description="Helical" evidence="7">
    <location>
        <begin position="313"/>
        <end position="337"/>
    </location>
</feature>
<dbReference type="PRINTS" id="PR00171">
    <property type="entry name" value="SUGRTRNSPORT"/>
</dbReference>
<comment type="similarity">
    <text evidence="6">Belongs to the major facilitator superfamily. Sugar transporter (TC 2.A.1.1) family.</text>
</comment>
<accession>A0A6J2T1R6</accession>
<keyword evidence="3 7" id="KW-1133">Transmembrane helix</keyword>
<dbReference type="PROSITE" id="PS50850">
    <property type="entry name" value="MFS"/>
    <property type="match status" value="1"/>
</dbReference>
<dbReference type="InterPro" id="IPR036259">
    <property type="entry name" value="MFS_trans_sf"/>
</dbReference>
<evidence type="ECO:0000256" key="1">
    <source>
        <dbReference type="ARBA" id="ARBA00004141"/>
    </source>
</evidence>
<dbReference type="NCBIfam" id="TIGR00879">
    <property type="entry name" value="SP"/>
    <property type="match status" value="1"/>
</dbReference>
<keyword evidence="9" id="KW-1185">Reference proteome</keyword>
<dbReference type="AlphaFoldDB" id="A0A6J2T1R6"/>
<dbReference type="CDD" id="cd17357">
    <property type="entry name" value="MFS_GLUT_Class1_2_like"/>
    <property type="match status" value="1"/>
</dbReference>
<evidence type="ECO:0000313" key="10">
    <source>
        <dbReference type="RefSeq" id="XP_030368847.1"/>
    </source>
</evidence>
<dbReference type="PANTHER" id="PTHR23503">
    <property type="entry name" value="SOLUTE CARRIER FAMILY 2"/>
    <property type="match status" value="1"/>
</dbReference>
<dbReference type="OrthoDB" id="4540492at2759"/>
<evidence type="ECO:0000259" key="8">
    <source>
        <dbReference type="PROSITE" id="PS50850"/>
    </source>
</evidence>
<dbReference type="InterPro" id="IPR005828">
    <property type="entry name" value="MFS_sugar_transport-like"/>
</dbReference>
<dbReference type="Pfam" id="PF00083">
    <property type="entry name" value="Sugar_tr"/>
    <property type="match status" value="1"/>
</dbReference>
<dbReference type="CTD" id="44269"/>
<dbReference type="GO" id="GO:0016020">
    <property type="term" value="C:membrane"/>
    <property type="evidence" value="ECO:0007669"/>
    <property type="project" value="UniProtKB-SubCell"/>
</dbReference>
<dbReference type="GeneID" id="115619957"/>
<dbReference type="SUPFAM" id="SSF103473">
    <property type="entry name" value="MFS general substrate transporter"/>
    <property type="match status" value="1"/>
</dbReference>
<dbReference type="InterPro" id="IPR045263">
    <property type="entry name" value="GLUT"/>
</dbReference>
<feature type="transmembrane region" description="Helical" evidence="7">
    <location>
        <begin position="193"/>
        <end position="215"/>
    </location>
</feature>
<feature type="transmembrane region" description="Helical" evidence="7">
    <location>
        <begin position="102"/>
        <end position="120"/>
    </location>
</feature>
<feature type="transmembrane region" description="Helical" evidence="7">
    <location>
        <begin position="274"/>
        <end position="301"/>
    </location>
</feature>
<dbReference type="InterPro" id="IPR003663">
    <property type="entry name" value="Sugar/inositol_transpt"/>
</dbReference>
<gene>
    <name evidence="10" type="primary">LOC115619957</name>
</gene>
<feature type="transmembrane region" description="Helical" evidence="7">
    <location>
        <begin position="344"/>
        <end position="365"/>
    </location>
</feature>
<keyword evidence="6" id="KW-0813">Transport</keyword>
<dbReference type="GO" id="GO:0015149">
    <property type="term" value="F:hexose transmembrane transporter activity"/>
    <property type="evidence" value="ECO:0007669"/>
    <property type="project" value="TreeGrafter"/>
</dbReference>
<keyword evidence="4 7" id="KW-0472">Membrane</keyword>
<feature type="domain" description="Major facilitator superfamily (MFS) profile" evidence="8">
    <location>
        <begin position="28"/>
        <end position="464"/>
    </location>
</feature>
<dbReference type="PANTHER" id="PTHR23503:SF127">
    <property type="entry name" value="FI08437P-RELATED"/>
    <property type="match status" value="1"/>
</dbReference>
<dbReference type="InterPro" id="IPR005829">
    <property type="entry name" value="Sugar_transporter_CS"/>
</dbReference>
<dbReference type="PROSITE" id="PS00216">
    <property type="entry name" value="SUGAR_TRANSPORT_1"/>
    <property type="match status" value="1"/>
</dbReference>
<name>A0A6J2T1R6_DROLE</name>
<evidence type="ECO:0000256" key="5">
    <source>
        <dbReference type="ARBA" id="ARBA00023180"/>
    </source>
</evidence>
<keyword evidence="2 7" id="KW-0812">Transmembrane</keyword>
<evidence type="ECO:0000256" key="6">
    <source>
        <dbReference type="RuleBase" id="RU003346"/>
    </source>
</evidence>
<feature type="transmembrane region" description="Helical" evidence="7">
    <location>
        <begin position="71"/>
        <end position="90"/>
    </location>
</feature>
<evidence type="ECO:0000256" key="4">
    <source>
        <dbReference type="ARBA" id="ARBA00023136"/>
    </source>
</evidence>
<sequence>MHMSTGNGTQSSASWTPLLLVICLTTTLGNTVPLGYFLGVLNAPADLIKNWCQDLLANEYDTPLSGSQLDVLWACIVSIFLLGGICGSCFSAWCSDKYGRRGTLVISSILFILASILFLFCRDTRSLEMLLSARFLGGIASAFVLTVHPMYLLELAPIALAGTVGVFTCIGITGGILVAQIVTLPQLLGTEEFWHYALSFYALLVFVCLIPMWWFPESPRWLCVVRQETFAAEDALRRLRGEKGLWSVPREMHEMEVTEVRKGTWCSVLRDRNLWLPVLLVASYQASLQLCGINAIFYYSMSLFTDAGFSADMAVWLNLGLGGFNVLASLLCTLLVFHFPRRPLMLISCSGCALTLLAMSFGLYYMDTVQWLSYACIAFMLMFILAFQMGLGPITYFMGSELFEVSPRPVAMSIGSLFSWIGNFLIGMCFPLLQSVWSSFAFLPCMCVCIYCVLLTWRYLPETRGRTASDVKHLMNQGLRSRIN</sequence>
<evidence type="ECO:0000256" key="2">
    <source>
        <dbReference type="ARBA" id="ARBA00022692"/>
    </source>
</evidence>
<comment type="subcellular location">
    <subcellularLocation>
        <location evidence="1">Membrane</location>
        <topology evidence="1">Multi-pass membrane protein</topology>
    </subcellularLocation>
</comment>
<feature type="transmembrane region" description="Helical" evidence="7">
    <location>
        <begin position="410"/>
        <end position="433"/>
    </location>
</feature>
<feature type="transmembrane region" description="Helical" evidence="7">
    <location>
        <begin position="132"/>
        <end position="151"/>
    </location>
</feature>
<feature type="transmembrane region" description="Helical" evidence="7">
    <location>
        <begin position="158"/>
        <end position="181"/>
    </location>
</feature>
<proteinExistence type="inferred from homology"/>
<reference evidence="10" key="1">
    <citation type="submission" date="2025-08" db="UniProtKB">
        <authorList>
            <consortium name="RefSeq"/>
        </authorList>
    </citation>
    <scope>IDENTIFICATION</scope>
    <source>
        <strain evidence="10">11010-0011.00</strain>
        <tissue evidence="10">Whole body</tissue>
    </source>
</reference>
<keyword evidence="5" id="KW-0325">Glycoprotein</keyword>
<evidence type="ECO:0000256" key="7">
    <source>
        <dbReference type="SAM" id="Phobius"/>
    </source>
</evidence>
<feature type="transmembrane region" description="Helical" evidence="7">
    <location>
        <begin position="371"/>
        <end position="398"/>
    </location>
</feature>
<protein>
    <submittedName>
        <fullName evidence="10">Solute carrier family 2, facilitated glucose transporter member 3</fullName>
    </submittedName>
</protein>
<organism evidence="9 10">
    <name type="scientific">Drosophila lebanonensis</name>
    <name type="common">Fruit fly</name>
    <name type="synonym">Scaptodrosophila lebanonensis</name>
    <dbReference type="NCBI Taxonomy" id="7225"/>
    <lineage>
        <taxon>Eukaryota</taxon>
        <taxon>Metazoa</taxon>
        <taxon>Ecdysozoa</taxon>
        <taxon>Arthropoda</taxon>
        <taxon>Hexapoda</taxon>
        <taxon>Insecta</taxon>
        <taxon>Pterygota</taxon>
        <taxon>Neoptera</taxon>
        <taxon>Endopterygota</taxon>
        <taxon>Diptera</taxon>
        <taxon>Brachycera</taxon>
        <taxon>Muscomorpha</taxon>
        <taxon>Ephydroidea</taxon>
        <taxon>Drosophilidae</taxon>
        <taxon>Scaptodrosophila</taxon>
    </lineage>
</organism>